<keyword evidence="8" id="KW-0325">Glycoprotein</keyword>
<name>A0A7S4EIA0_9STRA</name>
<proteinExistence type="inferred from homology"/>
<evidence type="ECO:0000256" key="1">
    <source>
        <dbReference type="ARBA" id="ARBA00004323"/>
    </source>
</evidence>
<evidence type="ECO:0000256" key="9">
    <source>
        <dbReference type="SAM" id="MobiDB-lite"/>
    </source>
</evidence>
<gene>
    <name evidence="11" type="ORF">PAUS00366_LOCUS7591</name>
</gene>
<protein>
    <recommendedName>
        <fullName evidence="12">Sulfotransferase domain-containing protein</fullName>
    </recommendedName>
</protein>
<dbReference type="Pfam" id="PF03567">
    <property type="entry name" value="Sulfotransfer_2"/>
    <property type="match status" value="1"/>
</dbReference>
<sequence>MNHREKNLSPIHRSPAGAISSKTVSDSPVPSLETKTSRFDSFFVRYNHLYRKARMNVNIYHQQQLRYFYYCRCACLSAGFCAFWLVVLLESGVDVTVNSHNQISARHTRPKYYRRHDFYNTNSTAIKSIGQRIVESSYRNSGFADLVADFCPQSKSSSSIMEASTIQNYFMSKCLIPAKLSGNTPGTKHHERWPWWFRTLLRDSVHRKNGLAGSWHMLQFKDVDSASGSGGGATSPSSSSSSSLLLEKGPGLQLCVYEKGGTKHWKQLQCEHNHDYFRNDSNSKNSSSSRPDFNHCWETQPPYDGPLDNGRSKSDRVVFLRDPLDRFLSGFLDKCVNRKDAVDHCEPVSVFSPQKEEKTTTENATPQSALSQESPIDTMLWDRRITFEAYVDTFPLTWNMHFLPQSFYCGGLYRSIDHYDFVGSMGEDFYRDLWELQERYPGLEPGMRSIFKLHQKLDSPNFGKGNSNTKSGSNVKGIETGAAGKVLDYYTPHTVRRVMEYYAMDYVALDLPIPEWAEKMLLQSE</sequence>
<dbReference type="InterPro" id="IPR018011">
    <property type="entry name" value="Carb_sulfotrans_8-10"/>
</dbReference>
<evidence type="ECO:0000256" key="5">
    <source>
        <dbReference type="ARBA" id="ARBA00022989"/>
    </source>
</evidence>
<evidence type="ECO:0000256" key="7">
    <source>
        <dbReference type="ARBA" id="ARBA00023136"/>
    </source>
</evidence>
<dbReference type="PANTHER" id="PTHR12137:SF54">
    <property type="entry name" value="CARBOHYDRATE SULFOTRANSFERASE"/>
    <property type="match status" value="1"/>
</dbReference>
<dbReference type="EMBL" id="HBIX01010017">
    <property type="protein sequence ID" value="CAE0714839.1"/>
    <property type="molecule type" value="Transcribed_RNA"/>
</dbReference>
<feature type="region of interest" description="Disordered" evidence="9">
    <location>
        <begin position="280"/>
        <end position="310"/>
    </location>
</feature>
<accession>A0A7S4EIA0</accession>
<keyword evidence="6" id="KW-0333">Golgi apparatus</keyword>
<feature type="compositionally biased region" description="Low complexity" evidence="9">
    <location>
        <begin position="280"/>
        <end position="289"/>
    </location>
</feature>
<evidence type="ECO:0000256" key="2">
    <source>
        <dbReference type="ARBA" id="ARBA00006339"/>
    </source>
</evidence>
<evidence type="ECO:0008006" key="12">
    <source>
        <dbReference type="Google" id="ProtNLM"/>
    </source>
</evidence>
<keyword evidence="7 10" id="KW-0472">Membrane</keyword>
<keyword evidence="4 10" id="KW-0812">Transmembrane</keyword>
<keyword evidence="3" id="KW-0808">Transferase</keyword>
<feature type="compositionally biased region" description="Low complexity" evidence="9">
    <location>
        <begin position="234"/>
        <end position="243"/>
    </location>
</feature>
<dbReference type="GO" id="GO:0016051">
    <property type="term" value="P:carbohydrate biosynthetic process"/>
    <property type="evidence" value="ECO:0007669"/>
    <property type="project" value="InterPro"/>
</dbReference>
<comment type="subcellular location">
    <subcellularLocation>
        <location evidence="1">Golgi apparatus membrane</location>
        <topology evidence="1">Single-pass type II membrane protein</topology>
    </subcellularLocation>
</comment>
<feature type="region of interest" description="Disordered" evidence="9">
    <location>
        <begin position="1"/>
        <end position="33"/>
    </location>
</feature>
<dbReference type="GO" id="GO:0008146">
    <property type="term" value="F:sulfotransferase activity"/>
    <property type="evidence" value="ECO:0007669"/>
    <property type="project" value="InterPro"/>
</dbReference>
<comment type="similarity">
    <text evidence="2">Belongs to the sulfotransferase 2 family.</text>
</comment>
<dbReference type="AlphaFoldDB" id="A0A7S4EIA0"/>
<evidence type="ECO:0000256" key="10">
    <source>
        <dbReference type="SAM" id="Phobius"/>
    </source>
</evidence>
<feature type="region of interest" description="Disordered" evidence="9">
    <location>
        <begin position="226"/>
        <end position="245"/>
    </location>
</feature>
<evidence type="ECO:0000256" key="6">
    <source>
        <dbReference type="ARBA" id="ARBA00023034"/>
    </source>
</evidence>
<evidence type="ECO:0000313" key="11">
    <source>
        <dbReference type="EMBL" id="CAE0714839.1"/>
    </source>
</evidence>
<dbReference type="InterPro" id="IPR005331">
    <property type="entry name" value="Sulfotransferase"/>
</dbReference>
<evidence type="ECO:0000256" key="3">
    <source>
        <dbReference type="ARBA" id="ARBA00022679"/>
    </source>
</evidence>
<keyword evidence="5 10" id="KW-1133">Transmembrane helix</keyword>
<dbReference type="GO" id="GO:0000139">
    <property type="term" value="C:Golgi membrane"/>
    <property type="evidence" value="ECO:0007669"/>
    <property type="project" value="UniProtKB-SubCell"/>
</dbReference>
<evidence type="ECO:0000256" key="8">
    <source>
        <dbReference type="ARBA" id="ARBA00023180"/>
    </source>
</evidence>
<evidence type="ECO:0000256" key="4">
    <source>
        <dbReference type="ARBA" id="ARBA00022692"/>
    </source>
</evidence>
<reference evidence="11" key="1">
    <citation type="submission" date="2021-01" db="EMBL/GenBank/DDBJ databases">
        <authorList>
            <person name="Corre E."/>
            <person name="Pelletier E."/>
            <person name="Niang G."/>
            <person name="Scheremetjew M."/>
            <person name="Finn R."/>
            <person name="Kale V."/>
            <person name="Holt S."/>
            <person name="Cochrane G."/>
            <person name="Meng A."/>
            <person name="Brown T."/>
            <person name="Cohen L."/>
        </authorList>
    </citation>
    <scope>NUCLEOTIDE SEQUENCE</scope>
    <source>
        <strain evidence="11">10249 10 AB</strain>
    </source>
</reference>
<dbReference type="PANTHER" id="PTHR12137">
    <property type="entry name" value="CARBOHYDRATE SULFOTRANSFERASE"/>
    <property type="match status" value="1"/>
</dbReference>
<feature type="transmembrane region" description="Helical" evidence="10">
    <location>
        <begin position="67"/>
        <end position="89"/>
    </location>
</feature>
<organism evidence="11">
    <name type="scientific">Pseudo-nitzschia australis</name>
    <dbReference type="NCBI Taxonomy" id="44445"/>
    <lineage>
        <taxon>Eukaryota</taxon>
        <taxon>Sar</taxon>
        <taxon>Stramenopiles</taxon>
        <taxon>Ochrophyta</taxon>
        <taxon>Bacillariophyta</taxon>
        <taxon>Bacillariophyceae</taxon>
        <taxon>Bacillariophycidae</taxon>
        <taxon>Bacillariales</taxon>
        <taxon>Bacillariaceae</taxon>
        <taxon>Pseudo-nitzschia</taxon>
    </lineage>
</organism>